<feature type="domain" description="MULE transposase" evidence="1">
    <location>
        <begin position="254"/>
        <end position="348"/>
    </location>
</feature>
<dbReference type="InterPro" id="IPR052579">
    <property type="entry name" value="Zinc_finger_SWIM"/>
</dbReference>
<organism evidence="2 3">
    <name type="scientific">Stephania cephalantha</name>
    <dbReference type="NCBI Taxonomy" id="152367"/>
    <lineage>
        <taxon>Eukaryota</taxon>
        <taxon>Viridiplantae</taxon>
        <taxon>Streptophyta</taxon>
        <taxon>Embryophyta</taxon>
        <taxon>Tracheophyta</taxon>
        <taxon>Spermatophyta</taxon>
        <taxon>Magnoliopsida</taxon>
        <taxon>Ranunculales</taxon>
        <taxon>Menispermaceae</taxon>
        <taxon>Menispermoideae</taxon>
        <taxon>Cissampelideae</taxon>
        <taxon>Stephania</taxon>
    </lineage>
</organism>
<gene>
    <name evidence="2" type="ORF">Scep_006648</name>
</gene>
<accession>A0AAP0K8D4</accession>
<comment type="caution">
    <text evidence="2">The sequence shown here is derived from an EMBL/GenBank/DDBJ whole genome shotgun (WGS) entry which is preliminary data.</text>
</comment>
<dbReference type="AlphaFoldDB" id="A0AAP0K8D4"/>
<dbReference type="EMBL" id="JBBNAG010000003">
    <property type="protein sequence ID" value="KAK9147891.1"/>
    <property type="molecule type" value="Genomic_DNA"/>
</dbReference>
<keyword evidence="3" id="KW-1185">Reference proteome</keyword>
<evidence type="ECO:0000313" key="2">
    <source>
        <dbReference type="EMBL" id="KAK9147891.1"/>
    </source>
</evidence>
<proteinExistence type="predicted"/>
<evidence type="ECO:0000313" key="3">
    <source>
        <dbReference type="Proteomes" id="UP001419268"/>
    </source>
</evidence>
<dbReference type="PANTHER" id="PTHR31569:SF4">
    <property type="entry name" value="SWIM-TYPE DOMAIN-CONTAINING PROTEIN"/>
    <property type="match status" value="1"/>
</dbReference>
<protein>
    <recommendedName>
        <fullName evidence="1">MULE transposase domain-containing protein</fullName>
    </recommendedName>
</protein>
<dbReference type="InterPro" id="IPR018289">
    <property type="entry name" value="MULE_transposase_dom"/>
</dbReference>
<name>A0AAP0K8D4_9MAGN</name>
<evidence type="ECO:0000259" key="1">
    <source>
        <dbReference type="Pfam" id="PF10551"/>
    </source>
</evidence>
<dbReference type="Proteomes" id="UP001419268">
    <property type="component" value="Unassembled WGS sequence"/>
</dbReference>
<dbReference type="Pfam" id="PF10551">
    <property type="entry name" value="MULE"/>
    <property type="match status" value="1"/>
</dbReference>
<dbReference type="PANTHER" id="PTHR31569">
    <property type="entry name" value="SWIM-TYPE DOMAIN-CONTAINING PROTEIN"/>
    <property type="match status" value="1"/>
</dbReference>
<sequence length="556" mass="64236">MYALQVMPISTLFPDYKDAFTPCRSFPSGESTISWLQMIGRENKFVLVTKHSDAGGIKRRGRVTLACERSGTYRGMSQRVGKGKAAKIALKPRAEEEEETGRTQTGTKKCGCPFLINIKENVDSLWYVTVICGRHNHDPAKNLDDHSFAGRLDKGEQWLWCEMTKGNVKPRDILNTLKQRDVKNVSTMRTIYNARKKFRIEDAGGRTQMQQLLHILEKNKWMSWHMKHPDTNVVTDLFWSHPDSIKLLRCFSSVILMDCTYKTNRYRMPLLEIVGITSTHLTFFVGSAFISSETHSNYVWALENLRSILDVWTKPDVFVTDRELGLISAIEEVFPSSSHLLCYWHINKVVLTKTKKMFGDNEGFTRFMDRWTNVLYAKSEALLELRMNDLRCEFGHVKSLTDYLDNTWVNIYKEKFVPAWTNRIMHFGETTTQRVESAHSTLKLHLGNSQANSRDRVVDGLLRIQHNNIKASFKLSMNVVQHEYFDGFYRRLLGYVSQRALKLIRDELERGEDLGHDSTRFGCEIQCSHPPRRSTFHRMVSEMCSSPAATAPQRHI</sequence>
<reference evidence="2 3" key="1">
    <citation type="submission" date="2024-01" db="EMBL/GenBank/DDBJ databases">
        <title>Genome assemblies of Stephania.</title>
        <authorList>
            <person name="Yang L."/>
        </authorList>
    </citation>
    <scope>NUCLEOTIDE SEQUENCE [LARGE SCALE GENOMIC DNA]</scope>
    <source>
        <strain evidence="2">JXDWG</strain>
        <tissue evidence="2">Leaf</tissue>
    </source>
</reference>